<accession>A0AAV4R3Z9</accession>
<protein>
    <submittedName>
        <fullName evidence="2">Uncharacterized protein</fullName>
    </submittedName>
</protein>
<keyword evidence="3" id="KW-1185">Reference proteome</keyword>
<evidence type="ECO:0000313" key="3">
    <source>
        <dbReference type="Proteomes" id="UP001054837"/>
    </source>
</evidence>
<comment type="caution">
    <text evidence="2">The sequence shown here is derived from an EMBL/GenBank/DDBJ whole genome shotgun (WGS) entry which is preliminary data.</text>
</comment>
<gene>
    <name evidence="2" type="ORF">CDAR_170541</name>
</gene>
<name>A0AAV4R3Z9_9ARAC</name>
<dbReference type="Proteomes" id="UP001054837">
    <property type="component" value="Unassembled WGS sequence"/>
</dbReference>
<dbReference type="AlphaFoldDB" id="A0AAV4R3Z9"/>
<reference evidence="2 3" key="1">
    <citation type="submission" date="2021-06" db="EMBL/GenBank/DDBJ databases">
        <title>Caerostris darwini draft genome.</title>
        <authorList>
            <person name="Kono N."/>
            <person name="Arakawa K."/>
        </authorList>
    </citation>
    <scope>NUCLEOTIDE SEQUENCE [LARGE SCALE GENOMIC DNA]</scope>
</reference>
<dbReference type="EMBL" id="BPLQ01005701">
    <property type="protein sequence ID" value="GIY16455.1"/>
    <property type="molecule type" value="Genomic_DNA"/>
</dbReference>
<feature type="region of interest" description="Disordered" evidence="1">
    <location>
        <begin position="48"/>
        <end position="67"/>
    </location>
</feature>
<proteinExistence type="predicted"/>
<sequence length="67" mass="7252">MSPFVLSIRASVWLANEVLVSHGETNGLTRIHYVAICLGGIARLTSSNNKVNKENGFPHGNPPLHDT</sequence>
<organism evidence="2 3">
    <name type="scientific">Caerostris darwini</name>
    <dbReference type="NCBI Taxonomy" id="1538125"/>
    <lineage>
        <taxon>Eukaryota</taxon>
        <taxon>Metazoa</taxon>
        <taxon>Ecdysozoa</taxon>
        <taxon>Arthropoda</taxon>
        <taxon>Chelicerata</taxon>
        <taxon>Arachnida</taxon>
        <taxon>Araneae</taxon>
        <taxon>Araneomorphae</taxon>
        <taxon>Entelegynae</taxon>
        <taxon>Araneoidea</taxon>
        <taxon>Araneidae</taxon>
        <taxon>Caerostris</taxon>
    </lineage>
</organism>
<evidence type="ECO:0000313" key="2">
    <source>
        <dbReference type="EMBL" id="GIY16455.1"/>
    </source>
</evidence>
<evidence type="ECO:0000256" key="1">
    <source>
        <dbReference type="SAM" id="MobiDB-lite"/>
    </source>
</evidence>